<accession>A0ABY3C4U6</accession>
<evidence type="ECO:0000313" key="1">
    <source>
        <dbReference type="EMBL" id="TRW89756.1"/>
    </source>
</evidence>
<evidence type="ECO:0008006" key="3">
    <source>
        <dbReference type="Google" id="ProtNLM"/>
    </source>
</evidence>
<dbReference type="EMBL" id="RYFG02000121">
    <property type="protein sequence ID" value="TRW89756.1"/>
    <property type="molecule type" value="Genomic_DNA"/>
</dbReference>
<name>A0ABY3C4U6_9GAMM</name>
<gene>
    <name evidence="1" type="ORF">EKO24_022175</name>
</gene>
<reference evidence="1 2" key="1">
    <citation type="journal article" date="2019" name="Antonie Van Leeuwenhoek">
        <title>Description of 'Ca. Methylobacter oryzae' KRF1, a novel species from the environmentally important Methylobacter clade 2.</title>
        <authorList>
            <person name="Khatri K."/>
            <person name="Mohite J.A."/>
            <person name="Pandit P.S."/>
            <person name="Bahulikar R."/>
            <person name="Rahalkar M.C."/>
        </authorList>
    </citation>
    <scope>NUCLEOTIDE SEQUENCE [LARGE SCALE GENOMIC DNA]</scope>
    <source>
        <strain evidence="1 2">KRF1</strain>
    </source>
</reference>
<keyword evidence="2" id="KW-1185">Reference proteome</keyword>
<proteinExistence type="predicted"/>
<dbReference type="Proteomes" id="UP000733744">
    <property type="component" value="Unassembled WGS sequence"/>
</dbReference>
<sequence length="99" mass="10914">MFEVTLLLLTMLLIAAFAFLPTVFSKLFSGKSSQQTDVACVPGLEVQEDATSKQTFLAHLQSEIEAALFPRPTDSILQRHYDALVNAELENRLAAMPDS</sequence>
<dbReference type="RefSeq" id="WP_127026650.1">
    <property type="nucleotide sequence ID" value="NZ_RYFG02000121.1"/>
</dbReference>
<protein>
    <recommendedName>
        <fullName evidence="3">C-type cytochrome biogenesis protein CcmI</fullName>
    </recommendedName>
</protein>
<comment type="caution">
    <text evidence="1">The sequence shown here is derived from an EMBL/GenBank/DDBJ whole genome shotgun (WGS) entry which is preliminary data.</text>
</comment>
<evidence type="ECO:0000313" key="2">
    <source>
        <dbReference type="Proteomes" id="UP000733744"/>
    </source>
</evidence>
<organism evidence="1 2">
    <name type="scientific">Candidatus Methylobacter oryzae</name>
    <dbReference type="NCBI Taxonomy" id="2497749"/>
    <lineage>
        <taxon>Bacteria</taxon>
        <taxon>Pseudomonadati</taxon>
        <taxon>Pseudomonadota</taxon>
        <taxon>Gammaproteobacteria</taxon>
        <taxon>Methylococcales</taxon>
        <taxon>Methylococcaceae</taxon>
        <taxon>Methylobacter</taxon>
    </lineage>
</organism>